<reference evidence="2" key="1">
    <citation type="journal article" date="2020" name="mSystems">
        <title>Genome- and Community-Level Interaction Insights into Carbon Utilization and Element Cycling Functions of Hydrothermarchaeota in Hydrothermal Sediment.</title>
        <authorList>
            <person name="Zhou Z."/>
            <person name="Liu Y."/>
            <person name="Xu W."/>
            <person name="Pan J."/>
            <person name="Luo Z.H."/>
            <person name="Li M."/>
        </authorList>
    </citation>
    <scope>NUCLEOTIDE SEQUENCE [LARGE SCALE GENOMIC DNA]</scope>
    <source>
        <strain evidence="2">HyVt-28</strain>
    </source>
</reference>
<dbReference type="GO" id="GO:0008641">
    <property type="term" value="F:ubiquitin-like modifier activating enzyme activity"/>
    <property type="evidence" value="ECO:0007669"/>
    <property type="project" value="InterPro"/>
</dbReference>
<dbReference type="PANTHER" id="PTHR10953">
    <property type="entry name" value="UBIQUITIN-ACTIVATING ENZYME E1"/>
    <property type="match status" value="1"/>
</dbReference>
<dbReference type="CDD" id="cd00757">
    <property type="entry name" value="ThiF_MoeB_HesA_family"/>
    <property type="match status" value="1"/>
</dbReference>
<evidence type="ECO:0000259" key="1">
    <source>
        <dbReference type="Pfam" id="PF00899"/>
    </source>
</evidence>
<dbReference type="EMBL" id="DRDR01000084">
    <property type="protein sequence ID" value="HDL60198.1"/>
    <property type="molecule type" value="Genomic_DNA"/>
</dbReference>
<dbReference type="PANTHER" id="PTHR10953:SF102">
    <property type="entry name" value="ADENYLYLTRANSFERASE AND SULFURTRANSFERASE MOCS3"/>
    <property type="match status" value="1"/>
</dbReference>
<organism evidence="2">
    <name type="scientific">candidate division WOR-3 bacterium</name>
    <dbReference type="NCBI Taxonomy" id="2052148"/>
    <lineage>
        <taxon>Bacteria</taxon>
        <taxon>Bacteria division WOR-3</taxon>
    </lineage>
</organism>
<dbReference type="SUPFAM" id="SSF69572">
    <property type="entry name" value="Activating enzymes of the ubiquitin-like proteins"/>
    <property type="match status" value="1"/>
</dbReference>
<sequence>MNLYARHIPLLGKEGIKKLKNSSVLVAGIGGLGTVVADILVRTGIGELHIVDYGEVDLPDLNRQILYYKDDLGKKKVYAAKQKLKWIREDVVIKTYTDYIDENFKLPERVRVIVDCLDSFKAKFAVDKIAVKYNIPLVHAGLNGFFGQITTIVPGETPRLCEILYGMEKENKKIIPVLGSVSTLLGAIQALEVVKLLCGKGNTLKGKLLIVDLLDMSFETVELR</sequence>
<evidence type="ECO:0000313" key="2">
    <source>
        <dbReference type="EMBL" id="HDL60198.1"/>
    </source>
</evidence>
<dbReference type="Pfam" id="PF00899">
    <property type="entry name" value="ThiF"/>
    <property type="match status" value="1"/>
</dbReference>
<name>A0A7V0LU39_UNCW3</name>
<dbReference type="Proteomes" id="UP000886381">
    <property type="component" value="Unassembled WGS sequence"/>
</dbReference>
<protein>
    <submittedName>
        <fullName evidence="2">HesA/MoeB/ThiF family protein</fullName>
    </submittedName>
</protein>
<dbReference type="InterPro" id="IPR000594">
    <property type="entry name" value="ThiF_NAD_FAD-bd"/>
</dbReference>
<dbReference type="GO" id="GO:0016779">
    <property type="term" value="F:nucleotidyltransferase activity"/>
    <property type="evidence" value="ECO:0007669"/>
    <property type="project" value="TreeGrafter"/>
</dbReference>
<accession>A0A7V0LU39</accession>
<dbReference type="InterPro" id="IPR035985">
    <property type="entry name" value="Ubiquitin-activating_enz"/>
</dbReference>
<dbReference type="GO" id="GO:0005737">
    <property type="term" value="C:cytoplasm"/>
    <property type="evidence" value="ECO:0007669"/>
    <property type="project" value="TreeGrafter"/>
</dbReference>
<feature type="domain" description="THIF-type NAD/FAD binding fold" evidence="1">
    <location>
        <begin position="4"/>
        <end position="223"/>
    </location>
</feature>
<dbReference type="AlphaFoldDB" id="A0A7V0LU39"/>
<dbReference type="Gene3D" id="3.40.50.720">
    <property type="entry name" value="NAD(P)-binding Rossmann-like Domain"/>
    <property type="match status" value="1"/>
</dbReference>
<comment type="caution">
    <text evidence="2">The sequence shown here is derived from an EMBL/GenBank/DDBJ whole genome shotgun (WGS) entry which is preliminary data.</text>
</comment>
<dbReference type="InterPro" id="IPR045886">
    <property type="entry name" value="ThiF/MoeB/HesA"/>
</dbReference>
<dbReference type="GO" id="GO:0004792">
    <property type="term" value="F:thiosulfate-cyanide sulfurtransferase activity"/>
    <property type="evidence" value="ECO:0007669"/>
    <property type="project" value="TreeGrafter"/>
</dbReference>
<proteinExistence type="predicted"/>
<gene>
    <name evidence="2" type="ORF">ENH14_01950</name>
</gene>